<dbReference type="InterPro" id="IPR023753">
    <property type="entry name" value="FAD/NAD-binding_dom"/>
</dbReference>
<dbReference type="RefSeq" id="WP_070197290.1">
    <property type="nucleotide sequence ID" value="NZ_LJGU01000127.1"/>
</dbReference>
<protein>
    <submittedName>
        <fullName evidence="9">Pyridine nucleotide-disulfide oxidoreductase</fullName>
    </submittedName>
</protein>
<feature type="binding site" evidence="5">
    <location>
        <begin position="177"/>
        <end position="184"/>
    </location>
    <ligand>
        <name>NAD(+)</name>
        <dbReference type="ChEBI" id="CHEBI:57540"/>
    </ligand>
</feature>
<dbReference type="PATRIC" id="fig|1075402.3.peg.1753"/>
<sequence>MTETVDAVVVGLGPGGETLAGELAEAGLEVVGVESHLVGGECPYYGCIPSKMLIRAADSLAEARRVPRLAGTSTVSPDFPQVAERIRTEATTDWDDEAAARRFTDKGGRLVRGRARISGPRSVHVDGQEFTAKRALVLNPGTEPAVPPVPGLADTPYWTNREALRAVRAPRSLAVLGGGAIGLELAQGYARFGTEVLVVEAAETLLPAEEPAAGRLLAEVLREEGLTVRTGASLRGVRHQDGAFTLELDEGAHTVERLLVSTGRRTDLRALGVAELGLDPDARGLEPDGQLRIAPGVWAIGDVTGKGAFTHISTYQAAIATRAILGQPGPDAEYHAVPRVTFTDPEVGAVGLTEAQARDRGMSVRTGMAELPESPRGWIHGAGNAGFVKLVADRDTDTLVGATSAGPSGGEMLSGLTVAVHAGTPISRLRRMILAYPTFHRVMETALDQLD</sequence>
<dbReference type="AlphaFoldDB" id="A0A1E7KG30"/>
<proteinExistence type="inferred from homology"/>
<evidence type="ECO:0000256" key="3">
    <source>
        <dbReference type="ARBA" id="ARBA00022827"/>
    </source>
</evidence>
<keyword evidence="3 5" id="KW-0274">FAD</keyword>
<dbReference type="Gene3D" id="3.30.390.30">
    <property type="match status" value="1"/>
</dbReference>
<dbReference type="EMBL" id="LJGU01000127">
    <property type="protein sequence ID" value="OEV02892.1"/>
    <property type="molecule type" value="Genomic_DNA"/>
</dbReference>
<dbReference type="STRING" id="1075402.AN216_14270"/>
<dbReference type="SUPFAM" id="SSF51905">
    <property type="entry name" value="FAD/NAD(P)-binding domain"/>
    <property type="match status" value="1"/>
</dbReference>
<dbReference type="Gene3D" id="3.50.50.60">
    <property type="entry name" value="FAD/NAD(P)-binding domain"/>
    <property type="match status" value="2"/>
</dbReference>
<keyword evidence="4" id="KW-0560">Oxidoreductase</keyword>
<dbReference type="PIRSF" id="PIRSF000350">
    <property type="entry name" value="Mercury_reductase_MerA"/>
    <property type="match status" value="1"/>
</dbReference>
<feature type="binding site" evidence="5">
    <location>
        <position position="263"/>
    </location>
    <ligand>
        <name>NAD(+)</name>
        <dbReference type="ChEBI" id="CHEBI:57540"/>
    </ligand>
</feature>
<keyword evidence="5" id="KW-0547">Nucleotide-binding</keyword>
<feature type="domain" description="Pyridine nucleotide-disulphide oxidoreductase dimerisation" evidence="7">
    <location>
        <begin position="337"/>
        <end position="446"/>
    </location>
</feature>
<feature type="disulfide bond" description="Redox-active" evidence="6">
    <location>
        <begin position="42"/>
        <end position="47"/>
    </location>
</feature>
<gene>
    <name evidence="9" type="ORF">AN216_14270</name>
</gene>
<dbReference type="InterPro" id="IPR016156">
    <property type="entry name" value="FAD/NAD-linked_Rdtase_dimer_sf"/>
</dbReference>
<dbReference type="GO" id="GO:0003955">
    <property type="term" value="F:NAD(P)H dehydrogenase (quinone) activity"/>
    <property type="evidence" value="ECO:0007669"/>
    <property type="project" value="TreeGrafter"/>
</dbReference>
<organism evidence="9 10">
    <name type="scientific">Streptomyces oceani</name>
    <dbReference type="NCBI Taxonomy" id="1075402"/>
    <lineage>
        <taxon>Bacteria</taxon>
        <taxon>Bacillati</taxon>
        <taxon>Actinomycetota</taxon>
        <taxon>Actinomycetes</taxon>
        <taxon>Kitasatosporales</taxon>
        <taxon>Streptomycetaceae</taxon>
        <taxon>Streptomyces</taxon>
    </lineage>
</organism>
<feature type="binding site" evidence="5">
    <location>
        <position position="302"/>
    </location>
    <ligand>
        <name>FAD</name>
        <dbReference type="ChEBI" id="CHEBI:57692"/>
    </ligand>
</feature>
<comment type="caution">
    <text evidence="9">The sequence shown here is derived from an EMBL/GenBank/DDBJ whole genome shotgun (WGS) entry which is preliminary data.</text>
</comment>
<feature type="domain" description="FAD/NAD(P)-binding" evidence="8">
    <location>
        <begin position="6"/>
        <end position="318"/>
    </location>
</feature>
<dbReference type="OrthoDB" id="9800167at2"/>
<dbReference type="Pfam" id="PF07992">
    <property type="entry name" value="Pyr_redox_2"/>
    <property type="match status" value="1"/>
</dbReference>
<reference evidence="9 10" key="1">
    <citation type="journal article" date="2016" name="Front. Microbiol.">
        <title>Comparative Genomics Analysis of Streptomyces Species Reveals Their Adaptation to the Marine Environment and Their Diversity at the Genomic Level.</title>
        <authorList>
            <person name="Tian X."/>
            <person name="Zhang Z."/>
            <person name="Yang T."/>
            <person name="Chen M."/>
            <person name="Li J."/>
            <person name="Chen F."/>
            <person name="Yang J."/>
            <person name="Li W."/>
            <person name="Zhang B."/>
            <person name="Zhang Z."/>
            <person name="Wu J."/>
            <person name="Zhang C."/>
            <person name="Long L."/>
            <person name="Xiao J."/>
        </authorList>
    </citation>
    <scope>NUCLEOTIDE SEQUENCE [LARGE SCALE GENOMIC DNA]</scope>
    <source>
        <strain evidence="9 10">SCSIO 02100</strain>
    </source>
</reference>
<dbReference type="InterPro" id="IPR004099">
    <property type="entry name" value="Pyr_nucl-diS_OxRdtase_dimer"/>
</dbReference>
<evidence type="ECO:0000259" key="7">
    <source>
        <dbReference type="Pfam" id="PF02852"/>
    </source>
</evidence>
<keyword evidence="2" id="KW-0285">Flavoprotein</keyword>
<comment type="cofactor">
    <cofactor evidence="5">
        <name>FAD</name>
        <dbReference type="ChEBI" id="CHEBI:57692"/>
    </cofactor>
    <text evidence="5">Binds 1 FAD per subunit.</text>
</comment>
<feature type="binding site" evidence="5">
    <location>
        <position position="200"/>
    </location>
    <ligand>
        <name>NAD(+)</name>
        <dbReference type="ChEBI" id="CHEBI:57540"/>
    </ligand>
</feature>
<evidence type="ECO:0000259" key="8">
    <source>
        <dbReference type="Pfam" id="PF07992"/>
    </source>
</evidence>
<dbReference type="Proteomes" id="UP000176101">
    <property type="component" value="Unassembled WGS sequence"/>
</dbReference>
<accession>A0A1E7KG30</accession>
<comment type="similarity">
    <text evidence="1">Belongs to the class-I pyridine nucleotide-disulfide oxidoreductase family.</text>
</comment>
<dbReference type="FunFam" id="3.30.390.30:FF:000001">
    <property type="entry name" value="Dihydrolipoyl dehydrogenase"/>
    <property type="match status" value="1"/>
</dbReference>
<feature type="binding site" evidence="5">
    <location>
        <position position="51"/>
    </location>
    <ligand>
        <name>FAD</name>
        <dbReference type="ChEBI" id="CHEBI:57692"/>
    </ligand>
</feature>
<evidence type="ECO:0000256" key="6">
    <source>
        <dbReference type="PIRSR" id="PIRSR000350-4"/>
    </source>
</evidence>
<keyword evidence="5" id="KW-0520">NAD</keyword>
<evidence type="ECO:0000313" key="9">
    <source>
        <dbReference type="EMBL" id="OEV02892.1"/>
    </source>
</evidence>
<evidence type="ECO:0000313" key="10">
    <source>
        <dbReference type="Proteomes" id="UP000176101"/>
    </source>
</evidence>
<dbReference type="GO" id="GO:0050660">
    <property type="term" value="F:flavin adenine dinucleotide binding"/>
    <property type="evidence" value="ECO:0007669"/>
    <property type="project" value="TreeGrafter"/>
</dbReference>
<dbReference type="Pfam" id="PF02852">
    <property type="entry name" value="Pyr_redox_dim"/>
    <property type="match status" value="1"/>
</dbReference>
<dbReference type="SUPFAM" id="SSF55424">
    <property type="entry name" value="FAD/NAD-linked reductases, dimerisation (C-terminal) domain"/>
    <property type="match status" value="1"/>
</dbReference>
<evidence type="ECO:0000256" key="5">
    <source>
        <dbReference type="PIRSR" id="PIRSR000350-3"/>
    </source>
</evidence>
<dbReference type="PANTHER" id="PTHR43014:SF2">
    <property type="entry name" value="MERCURIC REDUCTASE"/>
    <property type="match status" value="1"/>
</dbReference>
<dbReference type="PRINTS" id="PR00411">
    <property type="entry name" value="PNDRDTASEI"/>
</dbReference>
<evidence type="ECO:0000256" key="4">
    <source>
        <dbReference type="ARBA" id="ARBA00023002"/>
    </source>
</evidence>
<evidence type="ECO:0000256" key="1">
    <source>
        <dbReference type="ARBA" id="ARBA00007532"/>
    </source>
</evidence>
<name>A0A1E7KG30_9ACTN</name>
<dbReference type="InterPro" id="IPR001100">
    <property type="entry name" value="Pyr_nuc-diS_OxRdtase"/>
</dbReference>
<dbReference type="InterPro" id="IPR036188">
    <property type="entry name" value="FAD/NAD-bd_sf"/>
</dbReference>
<dbReference type="PRINTS" id="PR00368">
    <property type="entry name" value="FADPNR"/>
</dbReference>
<dbReference type="PANTHER" id="PTHR43014">
    <property type="entry name" value="MERCURIC REDUCTASE"/>
    <property type="match status" value="1"/>
</dbReference>
<evidence type="ECO:0000256" key="2">
    <source>
        <dbReference type="ARBA" id="ARBA00022630"/>
    </source>
</evidence>
<keyword evidence="10" id="KW-1185">Reference proteome</keyword>